<dbReference type="OrthoDB" id="10490at2157"/>
<dbReference type="InterPro" id="IPR036388">
    <property type="entry name" value="WH-like_DNA-bd_sf"/>
</dbReference>
<keyword evidence="2" id="KW-0238">DNA-binding</keyword>
<keyword evidence="3" id="KW-0804">Transcription</keyword>
<evidence type="ECO:0000256" key="2">
    <source>
        <dbReference type="ARBA" id="ARBA00023125"/>
    </source>
</evidence>
<dbReference type="InterPro" id="IPR011006">
    <property type="entry name" value="CheY-like_superfamily"/>
</dbReference>
<dbReference type="RefSeq" id="WP_124196514.1">
    <property type="nucleotide sequence ID" value="NZ_REGA01000014.1"/>
</dbReference>
<dbReference type="InterPro" id="IPR002577">
    <property type="entry name" value="HTH_HxlR"/>
</dbReference>
<dbReference type="SUPFAM" id="SSF52172">
    <property type="entry name" value="CheY-like"/>
    <property type="match status" value="1"/>
</dbReference>
<evidence type="ECO:0000259" key="4">
    <source>
        <dbReference type="PROSITE" id="PS51118"/>
    </source>
</evidence>
<feature type="domain" description="HTH hxlR-type" evidence="4">
    <location>
        <begin position="8"/>
        <end position="112"/>
    </location>
</feature>
<dbReference type="AlphaFoldDB" id="A0A3N6MHD4"/>
<gene>
    <name evidence="5" type="ORF">EA473_15545</name>
</gene>
<keyword evidence="1" id="KW-0805">Transcription regulation</keyword>
<dbReference type="GO" id="GO:0003677">
    <property type="term" value="F:DNA binding"/>
    <property type="evidence" value="ECO:0007669"/>
    <property type="project" value="UniProtKB-KW"/>
</dbReference>
<protein>
    <submittedName>
        <fullName evidence="5">HoxA-like transcriptional regulator</fullName>
    </submittedName>
</protein>
<reference evidence="5 6" key="1">
    <citation type="submission" date="2018-10" db="EMBL/GenBank/DDBJ databases">
        <title>Natrarchaeobius chitinivorans gen. nov., sp. nov., and Natrarchaeobius haloalkaliphilus sp. nov., alkaliphilic, chitin-utilizing haloarchaea from hypersaline alkaline lakes.</title>
        <authorList>
            <person name="Sorokin D.Y."/>
            <person name="Elcheninov A.G."/>
            <person name="Kostrikina N.A."/>
            <person name="Bale N.J."/>
            <person name="Sinninghe Damste J.S."/>
            <person name="Khijniak T.V."/>
            <person name="Kublanov I.V."/>
            <person name="Toshchakov S.V."/>
        </authorList>
    </citation>
    <scope>NUCLEOTIDE SEQUENCE [LARGE SCALE GENOMIC DNA]</scope>
    <source>
        <strain evidence="5 6">AArcht4T</strain>
    </source>
</reference>
<comment type="caution">
    <text evidence="5">The sequence shown here is derived from an EMBL/GenBank/DDBJ whole genome shotgun (WGS) entry which is preliminary data.</text>
</comment>
<dbReference type="EMBL" id="REGA01000014">
    <property type="protein sequence ID" value="RQG93436.1"/>
    <property type="molecule type" value="Genomic_DNA"/>
</dbReference>
<organism evidence="5 6">
    <name type="scientific">Natrarchaeobius chitinivorans</name>
    <dbReference type="NCBI Taxonomy" id="1679083"/>
    <lineage>
        <taxon>Archaea</taxon>
        <taxon>Methanobacteriati</taxon>
        <taxon>Methanobacteriota</taxon>
        <taxon>Stenosarchaea group</taxon>
        <taxon>Halobacteria</taxon>
        <taxon>Halobacteriales</taxon>
        <taxon>Natrialbaceae</taxon>
        <taxon>Natrarchaeobius</taxon>
    </lineage>
</organism>
<dbReference type="InterPro" id="IPR036390">
    <property type="entry name" value="WH_DNA-bd_sf"/>
</dbReference>
<dbReference type="PANTHER" id="PTHR33204">
    <property type="entry name" value="TRANSCRIPTIONAL REGULATOR, MARR FAMILY"/>
    <property type="match status" value="1"/>
</dbReference>
<dbReference type="Gene3D" id="3.40.50.2300">
    <property type="match status" value="1"/>
</dbReference>
<name>A0A3N6MHD4_NATCH</name>
<sequence>MPTHVADVPISSHVALEALSLLSKKWHPVVVLTLHHRGSAGFNELLAAIPDVSGKVLSETLEGLADAELVERTVVSESPLRVEYALTNAGEDLQPVFSALSEWGERHLEAVTPTVLLADANHRMTDMYSQWLVDRYTVRRAHDDDEFASKLDESVDVVCFDEDLPGVTPADLVESVPPTCRTILLVGDRPAFDLIDVDCDALFRKPIVSETVREAIDEQLQRRGESAENRERASLSARRELLEAAYPQVRLEENEAYADLCDRLETDDR</sequence>
<dbReference type="PANTHER" id="PTHR33204:SF18">
    <property type="entry name" value="TRANSCRIPTIONAL REGULATORY PROTEIN"/>
    <property type="match status" value="1"/>
</dbReference>
<proteinExistence type="predicted"/>
<keyword evidence="6" id="KW-1185">Reference proteome</keyword>
<evidence type="ECO:0000256" key="3">
    <source>
        <dbReference type="ARBA" id="ARBA00023163"/>
    </source>
</evidence>
<evidence type="ECO:0000313" key="6">
    <source>
        <dbReference type="Proteomes" id="UP000282323"/>
    </source>
</evidence>
<accession>A0A3N6MHD4</accession>
<evidence type="ECO:0000256" key="1">
    <source>
        <dbReference type="ARBA" id="ARBA00023015"/>
    </source>
</evidence>
<dbReference type="SUPFAM" id="SSF46785">
    <property type="entry name" value="Winged helix' DNA-binding domain"/>
    <property type="match status" value="1"/>
</dbReference>
<dbReference type="PROSITE" id="PS51118">
    <property type="entry name" value="HTH_HXLR"/>
    <property type="match status" value="1"/>
</dbReference>
<evidence type="ECO:0000313" key="5">
    <source>
        <dbReference type="EMBL" id="RQG93436.1"/>
    </source>
</evidence>
<dbReference type="Gene3D" id="1.10.10.10">
    <property type="entry name" value="Winged helix-like DNA-binding domain superfamily/Winged helix DNA-binding domain"/>
    <property type="match status" value="1"/>
</dbReference>
<dbReference type="Proteomes" id="UP000282323">
    <property type="component" value="Unassembled WGS sequence"/>
</dbReference>
<dbReference type="Pfam" id="PF01638">
    <property type="entry name" value="HxlR"/>
    <property type="match status" value="1"/>
</dbReference>